<keyword evidence="1" id="KW-0238">DNA-binding</keyword>
<accession>A0A9D1UCC8</accession>
<dbReference type="InterPro" id="IPR002104">
    <property type="entry name" value="Integrase_catalytic"/>
</dbReference>
<proteinExistence type="predicted"/>
<dbReference type="GO" id="GO:0006310">
    <property type="term" value="P:DNA recombination"/>
    <property type="evidence" value="ECO:0007669"/>
    <property type="project" value="UniProtKB-KW"/>
</dbReference>
<dbReference type="EMBL" id="DXGH01000073">
    <property type="protein sequence ID" value="HIW82694.1"/>
    <property type="molecule type" value="Genomic_DNA"/>
</dbReference>
<dbReference type="InterPro" id="IPR011010">
    <property type="entry name" value="DNA_brk_join_enz"/>
</dbReference>
<gene>
    <name evidence="4" type="ORF">H9742_14430</name>
</gene>
<organism evidence="4 5">
    <name type="scientific">Candidatus Acetatifactor stercoripullorum</name>
    <dbReference type="NCBI Taxonomy" id="2838414"/>
    <lineage>
        <taxon>Bacteria</taxon>
        <taxon>Bacillati</taxon>
        <taxon>Bacillota</taxon>
        <taxon>Clostridia</taxon>
        <taxon>Lachnospirales</taxon>
        <taxon>Lachnospiraceae</taxon>
        <taxon>Acetatifactor</taxon>
    </lineage>
</organism>
<reference evidence="4" key="2">
    <citation type="submission" date="2021-04" db="EMBL/GenBank/DDBJ databases">
        <authorList>
            <person name="Gilroy R."/>
        </authorList>
    </citation>
    <scope>NUCLEOTIDE SEQUENCE</scope>
    <source>
        <strain evidence="4">CHK195-6426</strain>
    </source>
</reference>
<dbReference type="GO" id="GO:0003677">
    <property type="term" value="F:DNA binding"/>
    <property type="evidence" value="ECO:0007669"/>
    <property type="project" value="UniProtKB-KW"/>
</dbReference>
<evidence type="ECO:0000313" key="4">
    <source>
        <dbReference type="EMBL" id="HIW82694.1"/>
    </source>
</evidence>
<dbReference type="PROSITE" id="PS51898">
    <property type="entry name" value="TYR_RECOMBINASE"/>
    <property type="match status" value="1"/>
</dbReference>
<protein>
    <submittedName>
        <fullName evidence="4">Tyrosine-type recombinase/integrase</fullName>
    </submittedName>
</protein>
<dbReference type="InterPro" id="IPR013762">
    <property type="entry name" value="Integrase-like_cat_sf"/>
</dbReference>
<dbReference type="Gene3D" id="1.10.150.130">
    <property type="match status" value="1"/>
</dbReference>
<reference evidence="4" key="1">
    <citation type="journal article" date="2021" name="PeerJ">
        <title>Extensive microbial diversity within the chicken gut microbiome revealed by metagenomics and culture.</title>
        <authorList>
            <person name="Gilroy R."/>
            <person name="Ravi A."/>
            <person name="Getino M."/>
            <person name="Pursley I."/>
            <person name="Horton D.L."/>
            <person name="Alikhan N.F."/>
            <person name="Baker D."/>
            <person name="Gharbi K."/>
            <person name="Hall N."/>
            <person name="Watson M."/>
            <person name="Adriaenssens E.M."/>
            <person name="Foster-Nyarko E."/>
            <person name="Jarju S."/>
            <person name="Secka A."/>
            <person name="Antonio M."/>
            <person name="Oren A."/>
            <person name="Chaudhuri R.R."/>
            <person name="La Ragione R."/>
            <person name="Hildebrand F."/>
            <person name="Pallen M.J."/>
        </authorList>
    </citation>
    <scope>NUCLEOTIDE SEQUENCE</scope>
    <source>
        <strain evidence="4">CHK195-6426</strain>
    </source>
</reference>
<evidence type="ECO:0000259" key="3">
    <source>
        <dbReference type="PROSITE" id="PS51898"/>
    </source>
</evidence>
<feature type="domain" description="Tyr recombinase" evidence="3">
    <location>
        <begin position="205"/>
        <end position="398"/>
    </location>
</feature>
<sequence length="403" mass="47464">MQNVSMSDAELLKFAIENGILDTALVQEKIEMQKREEILKKHAYKIYQGKDGNWYTYLPCEKSRKKIKANTKEKVEDKVVSFLKEKEDDPTVKEIFFCWISERLSRNEISRATYDRYCVDFGKYFEKIKSKHIKGIDQCFLEDFVKDSISDFNMTAKCFSNFRTLVYGIFKYAKRKKYISFSITYTIQDMEISQRAFKKVVRKSSEQVFLPNEKARVESYLINYLDIINLGLLFMFKTGVRIGELAVLRICDINNYTVSINATETRFRDEDGKVHYDIKEFPKSEAGLRFAILPEKYKWILDRVLQFNQNGVYLFERNGKRTKTYSFRRRLEYICSSKLNMIPKSPHKVRKTYGTILLDGNVKESTILDTMGHADISCTKGHYYFDRSGIEDKRKELDALVEL</sequence>
<name>A0A9D1UCC8_9FIRM</name>
<comment type="caution">
    <text evidence="4">The sequence shown here is derived from an EMBL/GenBank/DDBJ whole genome shotgun (WGS) entry which is preliminary data.</text>
</comment>
<dbReference type="SUPFAM" id="SSF56349">
    <property type="entry name" value="DNA breaking-rejoining enzymes"/>
    <property type="match status" value="1"/>
</dbReference>
<dbReference type="Proteomes" id="UP000824265">
    <property type="component" value="Unassembled WGS sequence"/>
</dbReference>
<dbReference type="AlphaFoldDB" id="A0A9D1UCC8"/>
<dbReference type="Pfam" id="PF00589">
    <property type="entry name" value="Phage_integrase"/>
    <property type="match status" value="1"/>
</dbReference>
<dbReference type="Gene3D" id="1.10.443.10">
    <property type="entry name" value="Intergrase catalytic core"/>
    <property type="match status" value="1"/>
</dbReference>
<evidence type="ECO:0000256" key="1">
    <source>
        <dbReference type="ARBA" id="ARBA00023125"/>
    </source>
</evidence>
<evidence type="ECO:0000256" key="2">
    <source>
        <dbReference type="ARBA" id="ARBA00023172"/>
    </source>
</evidence>
<evidence type="ECO:0000313" key="5">
    <source>
        <dbReference type="Proteomes" id="UP000824265"/>
    </source>
</evidence>
<dbReference type="InterPro" id="IPR010998">
    <property type="entry name" value="Integrase_recombinase_N"/>
</dbReference>
<keyword evidence="2" id="KW-0233">DNA recombination</keyword>
<dbReference type="GO" id="GO:0015074">
    <property type="term" value="P:DNA integration"/>
    <property type="evidence" value="ECO:0007669"/>
    <property type="project" value="InterPro"/>
</dbReference>